<proteinExistence type="predicted"/>
<evidence type="ECO:0000313" key="3">
    <source>
        <dbReference type="EMBL" id="EEB07757.1"/>
    </source>
</evidence>
<dbReference type="Proteomes" id="UP000001744">
    <property type="component" value="Unassembled WGS sequence"/>
</dbReference>
<feature type="domain" description="PWI" evidence="2">
    <location>
        <begin position="1"/>
        <end position="108"/>
    </location>
</feature>
<dbReference type="Gene3D" id="1.20.1390.10">
    <property type="entry name" value="PWI domain"/>
    <property type="match status" value="1"/>
</dbReference>
<dbReference type="eggNOG" id="KOG2146">
    <property type="taxonomic scope" value="Eukaryota"/>
</dbReference>
<dbReference type="GO" id="GO:0006397">
    <property type="term" value="P:mRNA processing"/>
    <property type="evidence" value="ECO:0007669"/>
    <property type="project" value="UniProtKB-KW"/>
</dbReference>
<evidence type="ECO:0000313" key="4">
    <source>
        <dbReference type="JaponicusDB" id="SJAG_02862"/>
    </source>
</evidence>
<gene>
    <name evidence="4" type="primary">pwi1</name>
    <name evidence="3" type="ORF">SJAG_02862</name>
</gene>
<dbReference type="OrthoDB" id="163257at2759"/>
<dbReference type="GeneID" id="7048545"/>
<protein>
    <submittedName>
        <fullName evidence="3">Splicing coactivator SRRM1</fullName>
    </submittedName>
</protein>
<organism evidence="3 5">
    <name type="scientific">Schizosaccharomyces japonicus (strain yFS275 / FY16936)</name>
    <name type="common">Fission yeast</name>
    <dbReference type="NCBI Taxonomy" id="402676"/>
    <lineage>
        <taxon>Eukaryota</taxon>
        <taxon>Fungi</taxon>
        <taxon>Dikarya</taxon>
        <taxon>Ascomycota</taxon>
        <taxon>Taphrinomycotina</taxon>
        <taxon>Schizosaccharomycetes</taxon>
        <taxon>Schizosaccharomycetales</taxon>
        <taxon>Schizosaccharomycetaceae</taxon>
        <taxon>Schizosaccharomyces</taxon>
    </lineage>
</organism>
<dbReference type="EMBL" id="KE651166">
    <property type="protein sequence ID" value="EEB07757.1"/>
    <property type="molecule type" value="Genomic_DNA"/>
</dbReference>
<dbReference type="AlphaFoldDB" id="B6K1D6"/>
<dbReference type="HOGENOM" id="CLU_1012502_0_0_1"/>
<sequence>MSGFYKADMKRVNLEVLKPWIAKRIVELIGFEDEVVIDFVYSMLEEAAEEAAKSDDPSQTHTLDPRKLQLNLTGFLESNAPKFVEELWELILSASKNEYGIPQKMIEEKKAELERSRQGKNSVLCHEQMNGNETTLIDTMKDKVRIVIEKEQVHDVQNARMDSTLIVPTVIEDGRVLLMTLSGDILVDLGILQLKGMMNLGVKDEVDVMMITTKRETLIMIGTVGGTLRTAETGVKLDAIVVVRMTADCRRQLDVPPLMIGIKAGKQTMNEHEIV</sequence>
<accession>B6K1D6</accession>
<dbReference type="Pfam" id="PF01480">
    <property type="entry name" value="PWI"/>
    <property type="match status" value="1"/>
</dbReference>
<dbReference type="VEuPathDB" id="FungiDB:SJAG_02862"/>
<keyword evidence="5" id="KW-1185">Reference proteome</keyword>
<dbReference type="PANTHER" id="PTHR23148">
    <property type="entry name" value="SERINE/ARGININE REGULATED NUCLEAR MATRIX PROTEIN"/>
    <property type="match status" value="1"/>
</dbReference>
<dbReference type="SMART" id="SM00311">
    <property type="entry name" value="PWI"/>
    <property type="match status" value="1"/>
</dbReference>
<dbReference type="JaponicusDB" id="SJAG_02862">
    <property type="gene designation" value="pwi1"/>
</dbReference>
<evidence type="ECO:0000256" key="1">
    <source>
        <dbReference type="ARBA" id="ARBA00022664"/>
    </source>
</evidence>
<evidence type="ECO:0000259" key="2">
    <source>
        <dbReference type="PROSITE" id="PS51025"/>
    </source>
</evidence>
<dbReference type="InterPro" id="IPR052225">
    <property type="entry name" value="Ser/Arg_repetitive_matrix"/>
</dbReference>
<name>B6K1D6_SCHJY</name>
<evidence type="ECO:0000313" key="5">
    <source>
        <dbReference type="Proteomes" id="UP000001744"/>
    </source>
</evidence>
<dbReference type="PROSITE" id="PS51025">
    <property type="entry name" value="PWI"/>
    <property type="match status" value="1"/>
</dbReference>
<dbReference type="STRING" id="402676.B6K1D6"/>
<reference evidence="3 5" key="1">
    <citation type="journal article" date="2011" name="Science">
        <title>Comparative functional genomics of the fission yeasts.</title>
        <authorList>
            <person name="Rhind N."/>
            <person name="Chen Z."/>
            <person name="Yassour M."/>
            <person name="Thompson D.A."/>
            <person name="Haas B.J."/>
            <person name="Habib N."/>
            <person name="Wapinski I."/>
            <person name="Roy S."/>
            <person name="Lin M.F."/>
            <person name="Heiman D.I."/>
            <person name="Young S.K."/>
            <person name="Furuya K."/>
            <person name="Guo Y."/>
            <person name="Pidoux A."/>
            <person name="Chen H.M."/>
            <person name="Robbertse B."/>
            <person name="Goldberg J.M."/>
            <person name="Aoki K."/>
            <person name="Bayne E.H."/>
            <person name="Berlin A.M."/>
            <person name="Desjardins C.A."/>
            <person name="Dobbs E."/>
            <person name="Dukaj L."/>
            <person name="Fan L."/>
            <person name="FitzGerald M.G."/>
            <person name="French C."/>
            <person name="Gujja S."/>
            <person name="Hansen K."/>
            <person name="Keifenheim D."/>
            <person name="Levin J.Z."/>
            <person name="Mosher R.A."/>
            <person name="Mueller C.A."/>
            <person name="Pfiffner J."/>
            <person name="Priest M."/>
            <person name="Russ C."/>
            <person name="Smialowska A."/>
            <person name="Swoboda P."/>
            <person name="Sykes S.M."/>
            <person name="Vaughn M."/>
            <person name="Vengrova S."/>
            <person name="Yoder R."/>
            <person name="Zeng Q."/>
            <person name="Allshire R."/>
            <person name="Baulcombe D."/>
            <person name="Birren B.W."/>
            <person name="Brown W."/>
            <person name="Ekwall K."/>
            <person name="Kellis M."/>
            <person name="Leatherwood J."/>
            <person name="Levin H."/>
            <person name="Margalit H."/>
            <person name="Martienssen R."/>
            <person name="Nieduszynski C.A."/>
            <person name="Spatafora J.W."/>
            <person name="Friedman N."/>
            <person name="Dalgaard J.Z."/>
            <person name="Baumann P."/>
            <person name="Niki H."/>
            <person name="Regev A."/>
            <person name="Nusbaum C."/>
        </authorList>
    </citation>
    <scope>NUCLEOTIDE SEQUENCE [LARGE SCALE GENOMIC DNA]</scope>
    <source>
        <strain evidence="5">yFS275 / FY16936</strain>
    </source>
</reference>
<dbReference type="InterPro" id="IPR002483">
    <property type="entry name" value="PWI_dom"/>
</dbReference>
<dbReference type="PANTHER" id="PTHR23148:SF0">
    <property type="entry name" value="SERINE_ARGININE REPETITIVE MATRIX PROTEIN 1"/>
    <property type="match status" value="1"/>
</dbReference>
<dbReference type="InterPro" id="IPR036483">
    <property type="entry name" value="PWI_dom_sf"/>
</dbReference>
<dbReference type="SUPFAM" id="SSF101233">
    <property type="entry name" value="PWI domain"/>
    <property type="match status" value="1"/>
</dbReference>
<keyword evidence="1" id="KW-0507">mRNA processing</keyword>
<dbReference type="RefSeq" id="XP_002174050.1">
    <property type="nucleotide sequence ID" value="XM_002174014.1"/>
</dbReference>